<proteinExistence type="predicted"/>
<accession>A0A3Q9FLN5</accession>
<dbReference type="KEGG" id="fll:EI427_00050"/>
<dbReference type="EMBL" id="CP034562">
    <property type="protein sequence ID" value="AZQ62109.1"/>
    <property type="molecule type" value="Genomic_DNA"/>
</dbReference>
<organism evidence="1 3">
    <name type="scientific">Flammeovirga pectinis</name>
    <dbReference type="NCBI Taxonomy" id="2494373"/>
    <lineage>
        <taxon>Bacteria</taxon>
        <taxon>Pseudomonadati</taxon>
        <taxon>Bacteroidota</taxon>
        <taxon>Cytophagia</taxon>
        <taxon>Cytophagales</taxon>
        <taxon>Flammeovirgaceae</taxon>
        <taxon>Flammeovirga</taxon>
    </lineage>
</organism>
<dbReference type="RefSeq" id="WP_126610600.1">
    <property type="nucleotide sequence ID" value="NZ_CP034562.1"/>
</dbReference>
<sequence>MAYSSFNLLKILDCKKSTPLTYLLHQTDYFLSSLLSSLHQTVDLRLVKTFQELFHCLLENRNSTKSLLLTELGTLLAGSTHGKAGVKRIGNLIRSKNWSTDLIADFFRNRSLDRIKMMEEKNIRPLLIWDGSVLEKHESTYLEGLSAVISSKAKRLTRIKPGYYNSPVKGFINVPGFKVEGVVLTALNERASLFEFNIYSRVGVFKEWLSNFIWNGFKTIRNQSKKAVLHVFDRGYANCTLLEFAQEFDQQFLVRWIGKRFLIDEKGKRLTYNITKGMKNKSFKFTYDKERNKYTRRLISWKKVQHPEMGDQMYTLIVVREYKRAGSPIYILTNLDIDTKKTAWEMLFSYMKRWEVEEMFRCCKAEIGLQSIRVQGWENRLKLFYIALLIYEFLMEIIQKRRHYVERLINIYTPIFGSKKSKSPFYRLRKAFSVILNQWKSCCEIIYRFNPIFKG</sequence>
<dbReference type="OrthoDB" id="925542at2"/>
<dbReference type="KEGG" id="fll:EI427_07595"/>
<dbReference type="EMBL" id="CP034562">
    <property type="protein sequence ID" value="AZQ60656.1"/>
    <property type="molecule type" value="Genomic_DNA"/>
</dbReference>
<evidence type="ECO:0008006" key="4">
    <source>
        <dbReference type="Google" id="ProtNLM"/>
    </source>
</evidence>
<dbReference type="InterPro" id="IPR012337">
    <property type="entry name" value="RNaseH-like_sf"/>
</dbReference>
<evidence type="ECO:0000313" key="2">
    <source>
        <dbReference type="EMBL" id="AZQ62109.1"/>
    </source>
</evidence>
<protein>
    <recommendedName>
        <fullName evidence="4">Transposase IS4-like domain-containing protein</fullName>
    </recommendedName>
</protein>
<reference evidence="1 3" key="1">
    <citation type="submission" date="2018-12" db="EMBL/GenBank/DDBJ databases">
        <title>Flammeovirga pectinis sp. nov., isolated from the gut of the Korean scallop, Patinopecten yessoensis.</title>
        <authorList>
            <person name="Bae J.-W."/>
            <person name="Jeong Y.-S."/>
            <person name="Kang W."/>
        </authorList>
    </citation>
    <scope>NUCLEOTIDE SEQUENCE [LARGE SCALE GENOMIC DNA]</scope>
    <source>
        <strain evidence="1 3">L12M1</strain>
    </source>
</reference>
<evidence type="ECO:0000313" key="3">
    <source>
        <dbReference type="Proteomes" id="UP000267268"/>
    </source>
</evidence>
<dbReference type="SUPFAM" id="SSF53098">
    <property type="entry name" value="Ribonuclease H-like"/>
    <property type="match status" value="1"/>
</dbReference>
<keyword evidence="3" id="KW-1185">Reference proteome</keyword>
<dbReference type="Proteomes" id="UP000267268">
    <property type="component" value="Chromosome 1"/>
</dbReference>
<name>A0A3Q9FLN5_9BACT</name>
<dbReference type="AlphaFoldDB" id="A0A3Q9FLN5"/>
<dbReference type="Gene3D" id="3.90.350.10">
    <property type="entry name" value="Transposase Inhibitor Protein From Tn5, Chain A, domain 1"/>
    <property type="match status" value="1"/>
</dbReference>
<evidence type="ECO:0000313" key="1">
    <source>
        <dbReference type="EMBL" id="AZQ60656.1"/>
    </source>
</evidence>
<gene>
    <name evidence="1" type="ORF">EI427_00050</name>
    <name evidence="2" type="ORF">EI427_07595</name>
</gene>